<keyword evidence="6" id="KW-0699">rRNA-binding</keyword>
<evidence type="ECO:0000313" key="8">
    <source>
        <dbReference type="Proteomes" id="UP001058120"/>
    </source>
</evidence>
<dbReference type="GO" id="GO:0005840">
    <property type="term" value="C:ribosome"/>
    <property type="evidence" value="ECO:0007669"/>
    <property type="project" value="UniProtKB-KW"/>
</dbReference>
<comment type="function">
    <text evidence="1 6">Forms part of the ribosomal stalk, playing a central role in the interaction of the ribosome with GTP-bound translation factors.</text>
</comment>
<evidence type="ECO:0000313" key="7">
    <source>
        <dbReference type="EMBL" id="UWX05718.1"/>
    </source>
</evidence>
<dbReference type="Proteomes" id="UP001058120">
    <property type="component" value="Chromosome"/>
</dbReference>
<dbReference type="HAMAP" id="MF_00362">
    <property type="entry name" value="Ribosomal_uL10"/>
    <property type="match status" value="1"/>
</dbReference>
<protein>
    <recommendedName>
        <fullName evidence="5 6">Large ribosomal subunit protein uL10</fullName>
    </recommendedName>
</protein>
<dbReference type="InterPro" id="IPR022973">
    <property type="entry name" value="Ribosomal_uL10_bac"/>
</dbReference>
<organism evidence="7 8">
    <name type="scientific">Taurinivorans muris</name>
    <dbReference type="NCBI Taxonomy" id="2787751"/>
    <lineage>
        <taxon>Bacteria</taxon>
        <taxon>Pseudomonadati</taxon>
        <taxon>Thermodesulfobacteriota</taxon>
        <taxon>Desulfovibrionia</taxon>
        <taxon>Desulfovibrionales</taxon>
        <taxon>Desulfovibrionaceae</taxon>
        <taxon>Taurinivorans</taxon>
    </lineage>
</organism>
<proteinExistence type="inferred from homology"/>
<evidence type="ECO:0000256" key="4">
    <source>
        <dbReference type="ARBA" id="ARBA00023274"/>
    </source>
</evidence>
<dbReference type="NCBIfam" id="NF000955">
    <property type="entry name" value="PRK00099.1-1"/>
    <property type="match status" value="1"/>
</dbReference>
<dbReference type="InterPro" id="IPR043141">
    <property type="entry name" value="Ribosomal_uL10-like_sf"/>
</dbReference>
<dbReference type="PANTHER" id="PTHR11560">
    <property type="entry name" value="39S RIBOSOMAL PROTEIN L10, MITOCHONDRIAL"/>
    <property type="match status" value="1"/>
</dbReference>
<sequence>MNKSEKAAIIEQVRAKAADASIVVVTDFKGMSVEELTALRVKIRQAGGEYYVVKNTLARIALSDTTHAVISENFKENCAIALGFSDPVAVAKAVSDFAKDSKLFAIRCGSLEGKALSQADVDALAKMPSKEQLIAQALGTMNQVPTGLVSLMANMVRPLLYALKDLESKKAA</sequence>
<keyword evidence="4 6" id="KW-0687">Ribonucleoprotein</keyword>
<comment type="similarity">
    <text evidence="2 6">Belongs to the universal ribosomal protein uL10 family.</text>
</comment>
<dbReference type="RefSeq" id="WP_286438236.1">
    <property type="nucleotide sequence ID" value="NZ_CP065938.1"/>
</dbReference>
<keyword evidence="6" id="KW-0694">RNA-binding</keyword>
<dbReference type="Gene3D" id="3.30.70.1730">
    <property type="match status" value="1"/>
</dbReference>
<dbReference type="InterPro" id="IPR047865">
    <property type="entry name" value="Ribosomal_uL10_bac_type"/>
</dbReference>
<evidence type="ECO:0000256" key="5">
    <source>
        <dbReference type="ARBA" id="ARBA00035202"/>
    </source>
</evidence>
<reference evidence="7" key="1">
    <citation type="submission" date="2020-12" db="EMBL/GenBank/DDBJ databases">
        <title>Taurinivorans muris gen. nov., sp. nov., fundamental and realized metabolic niche of a ubiquitous sulfidogenic bacterium in the murine intestine.</title>
        <authorList>
            <person name="Ye H."/>
            <person name="Hanson B.T."/>
            <person name="Loy A."/>
        </authorList>
    </citation>
    <scope>NUCLEOTIDE SEQUENCE</scope>
    <source>
        <strain evidence="7">LT0009</strain>
    </source>
</reference>
<dbReference type="EMBL" id="CP065938">
    <property type="protein sequence ID" value="UWX05718.1"/>
    <property type="molecule type" value="Genomic_DNA"/>
</dbReference>
<evidence type="ECO:0000256" key="1">
    <source>
        <dbReference type="ARBA" id="ARBA00002633"/>
    </source>
</evidence>
<accession>A0ABY5Y0N3</accession>
<dbReference type="InterPro" id="IPR001790">
    <property type="entry name" value="Ribosomal_uL10"/>
</dbReference>
<keyword evidence="8" id="KW-1185">Reference proteome</keyword>
<dbReference type="Gene3D" id="6.10.250.290">
    <property type="match status" value="1"/>
</dbReference>
<evidence type="ECO:0000256" key="3">
    <source>
        <dbReference type="ARBA" id="ARBA00022980"/>
    </source>
</evidence>
<evidence type="ECO:0000256" key="2">
    <source>
        <dbReference type="ARBA" id="ARBA00008889"/>
    </source>
</evidence>
<evidence type="ECO:0000256" key="6">
    <source>
        <dbReference type="HAMAP-Rule" id="MF_00362"/>
    </source>
</evidence>
<dbReference type="Pfam" id="PF00466">
    <property type="entry name" value="Ribosomal_L10"/>
    <property type="match status" value="1"/>
</dbReference>
<dbReference type="InterPro" id="IPR002363">
    <property type="entry name" value="Ribosomal_uL10_CS_bac"/>
</dbReference>
<keyword evidence="3 6" id="KW-0689">Ribosomal protein</keyword>
<comment type="subunit">
    <text evidence="6">Part of the ribosomal stalk of the 50S ribosomal subunit. The N-terminus interacts with L11 and the large rRNA to form the base of the stalk. The C-terminus forms an elongated spine to which L12 dimers bind in a sequential fashion forming a multimeric L10(L12)X complex.</text>
</comment>
<dbReference type="CDD" id="cd05797">
    <property type="entry name" value="Ribosomal_L10"/>
    <property type="match status" value="1"/>
</dbReference>
<dbReference type="SUPFAM" id="SSF160369">
    <property type="entry name" value="Ribosomal protein L10-like"/>
    <property type="match status" value="1"/>
</dbReference>
<gene>
    <name evidence="6" type="primary">rplJ</name>
    <name evidence="7" type="ORF">JBF11_09840</name>
</gene>
<dbReference type="PROSITE" id="PS01109">
    <property type="entry name" value="RIBOSOMAL_L10"/>
    <property type="match status" value="1"/>
</dbReference>
<name>A0ABY5Y0N3_9BACT</name>